<evidence type="ECO:0000313" key="2">
    <source>
        <dbReference type="EMBL" id="CAL8119852.1"/>
    </source>
</evidence>
<reference evidence="2 3" key="1">
    <citation type="submission" date="2024-08" db="EMBL/GenBank/DDBJ databases">
        <authorList>
            <person name="Cucini C."/>
            <person name="Frati F."/>
        </authorList>
    </citation>
    <scope>NUCLEOTIDE SEQUENCE [LARGE SCALE GENOMIC DNA]</scope>
</reference>
<evidence type="ECO:0000259" key="1">
    <source>
        <dbReference type="PROSITE" id="PS00028"/>
    </source>
</evidence>
<dbReference type="EMBL" id="CAXLJM020000061">
    <property type="protein sequence ID" value="CAL8119852.1"/>
    <property type="molecule type" value="Genomic_DNA"/>
</dbReference>
<sequence length="328" mass="36548">MSECDYTSSPVPNSSLEEDISNIRDVILSVSSTVHYVVNNNSGAPFEIIVRESPQNDILVIAQEEQLQSLPMHMNFEVDTDSIYKNVEGNDVLSGGAAFQRDFSTIKTEEEEPQLHASAGLEMDEVDRGEDDLDEAFVDGNVGDCFPCAYCPYICPKDTLRAHMLHFHCIANRDVVEVFLKAIIEEHNERNHTSSAPLIINLMDNSDNGMDQPSGFQPNFISNTTEQGEPQPTTSAGLEMDSMTTSMPSTLVINNKDESDEGILEGGSLEKTNHDKDWRYTCALCEVSLSGVDGFKEHTSNFHRIPDDYVEVVLKQTIIWDSTNQQNK</sequence>
<evidence type="ECO:0000313" key="3">
    <source>
        <dbReference type="Proteomes" id="UP001642540"/>
    </source>
</evidence>
<name>A0ABP1R9S4_9HEXA</name>
<keyword evidence="3" id="KW-1185">Reference proteome</keyword>
<dbReference type="PROSITE" id="PS00028">
    <property type="entry name" value="ZINC_FINGER_C2H2_1"/>
    <property type="match status" value="1"/>
</dbReference>
<dbReference type="InterPro" id="IPR013087">
    <property type="entry name" value="Znf_C2H2_type"/>
</dbReference>
<accession>A0ABP1R9S4</accession>
<dbReference type="Proteomes" id="UP001642540">
    <property type="component" value="Unassembled WGS sequence"/>
</dbReference>
<organism evidence="2 3">
    <name type="scientific">Orchesella dallaii</name>
    <dbReference type="NCBI Taxonomy" id="48710"/>
    <lineage>
        <taxon>Eukaryota</taxon>
        <taxon>Metazoa</taxon>
        <taxon>Ecdysozoa</taxon>
        <taxon>Arthropoda</taxon>
        <taxon>Hexapoda</taxon>
        <taxon>Collembola</taxon>
        <taxon>Entomobryomorpha</taxon>
        <taxon>Entomobryoidea</taxon>
        <taxon>Orchesellidae</taxon>
        <taxon>Orchesellinae</taxon>
        <taxon>Orchesella</taxon>
    </lineage>
</organism>
<gene>
    <name evidence="2" type="ORF">ODALV1_LOCUS18746</name>
</gene>
<comment type="caution">
    <text evidence="2">The sequence shown here is derived from an EMBL/GenBank/DDBJ whole genome shotgun (WGS) entry which is preliminary data.</text>
</comment>
<feature type="domain" description="C2H2-type" evidence="1">
    <location>
        <begin position="282"/>
        <end position="303"/>
    </location>
</feature>
<proteinExistence type="predicted"/>
<protein>
    <recommendedName>
        <fullName evidence="1">C2H2-type domain-containing protein</fullName>
    </recommendedName>
</protein>